<dbReference type="PRINTS" id="PR00080">
    <property type="entry name" value="SDRFAMILY"/>
</dbReference>
<evidence type="ECO:0000256" key="2">
    <source>
        <dbReference type="ARBA" id="ARBA00022857"/>
    </source>
</evidence>
<organism evidence="6">
    <name type="scientific">Candida tenuis (strain ATCC 10573 / BCRC 21748 / CBS 615 / JCM 9827 / NBRC 10315 / NRRL Y-1498 / VKM Y-70)</name>
    <name type="common">Yeast</name>
    <name type="synonym">Yamadazyma tenuis</name>
    <dbReference type="NCBI Taxonomy" id="590646"/>
    <lineage>
        <taxon>Eukaryota</taxon>
        <taxon>Fungi</taxon>
        <taxon>Dikarya</taxon>
        <taxon>Ascomycota</taxon>
        <taxon>Saccharomycotina</taxon>
        <taxon>Pichiomycetes</taxon>
        <taxon>Debaryomycetaceae</taxon>
        <taxon>Yamadazyma</taxon>
    </lineage>
</organism>
<sequence length="289" mass="32059">MPNNRSVLVTGASSGIGFAVAKEFSSRGYKVIAGARRLSSMEELAQLNVKTIELDITSLESVKKLKLLIEAEYNGELMYLLNNAGQACMAPAMEVSDERAEQCLQVNLLSQIRVTRELTPYVINAKGAIGFTGSIAGITNLPFVSMYSCAKAALSSYASSLAYELEPFDVKVLHFITGSVPTGFTDSVKFETSYYDEEGLEDYFAARSDFGKKGPTPEIHAEKIVNDFESSKLGVVDYYRGGKALFVWSTKFMPRFLFSFMFVRALNLQKLFSNIRKKYSSLNPLRHKS</sequence>
<dbReference type="eggNOG" id="KOG1209">
    <property type="taxonomic scope" value="Eukaryota"/>
</dbReference>
<evidence type="ECO:0000313" key="6">
    <source>
        <dbReference type="Proteomes" id="UP000000707"/>
    </source>
</evidence>
<name>G3BEM0_CANTC</name>
<evidence type="ECO:0000256" key="4">
    <source>
        <dbReference type="RuleBase" id="RU000363"/>
    </source>
</evidence>
<dbReference type="GO" id="GO:0019433">
    <property type="term" value="P:triglyceride catabolic process"/>
    <property type="evidence" value="ECO:0007669"/>
    <property type="project" value="TreeGrafter"/>
</dbReference>
<dbReference type="Pfam" id="PF00106">
    <property type="entry name" value="adh_short"/>
    <property type="match status" value="1"/>
</dbReference>
<evidence type="ECO:0000256" key="3">
    <source>
        <dbReference type="ARBA" id="ARBA00023002"/>
    </source>
</evidence>
<evidence type="ECO:0008006" key="7">
    <source>
        <dbReference type="Google" id="ProtNLM"/>
    </source>
</evidence>
<gene>
    <name evidence="5" type="ORF">CANTEDRAFT_110295</name>
</gene>
<dbReference type="PANTHER" id="PTHR44169">
    <property type="entry name" value="NADPH-DEPENDENT 1-ACYLDIHYDROXYACETONE PHOSPHATE REDUCTASE"/>
    <property type="match status" value="1"/>
</dbReference>
<keyword evidence="2" id="KW-0521">NADP</keyword>
<dbReference type="GO" id="GO:0004806">
    <property type="term" value="F:triacylglycerol lipase activity"/>
    <property type="evidence" value="ECO:0007669"/>
    <property type="project" value="TreeGrafter"/>
</dbReference>
<comment type="similarity">
    <text evidence="1 4">Belongs to the short-chain dehydrogenases/reductases (SDR) family.</text>
</comment>
<dbReference type="GO" id="GO:0005811">
    <property type="term" value="C:lipid droplet"/>
    <property type="evidence" value="ECO:0007669"/>
    <property type="project" value="TreeGrafter"/>
</dbReference>
<accession>G3BEM0</accession>
<reference evidence="5 6" key="1">
    <citation type="journal article" date="2011" name="Proc. Natl. Acad. Sci. U.S.A.">
        <title>Comparative genomics of xylose-fermenting fungi for enhanced biofuel production.</title>
        <authorList>
            <person name="Wohlbach D.J."/>
            <person name="Kuo A."/>
            <person name="Sato T.K."/>
            <person name="Potts K.M."/>
            <person name="Salamov A.A."/>
            <person name="LaButti K.M."/>
            <person name="Sun H."/>
            <person name="Clum A."/>
            <person name="Pangilinan J.L."/>
            <person name="Lindquist E.A."/>
            <person name="Lucas S."/>
            <person name="Lapidus A."/>
            <person name="Jin M."/>
            <person name="Gunawan C."/>
            <person name="Balan V."/>
            <person name="Dale B.E."/>
            <person name="Jeffries T.W."/>
            <person name="Zinkel R."/>
            <person name="Barry K.W."/>
            <person name="Grigoriev I.V."/>
            <person name="Gasch A.P."/>
        </authorList>
    </citation>
    <scope>NUCLEOTIDE SEQUENCE [LARGE SCALE GENOMIC DNA]</scope>
    <source>
        <strain evidence="6">ATCC 10573 / BCRC 21748 / CBS 615 / JCM 9827 / NBRC 10315 / NRRL Y-1498 / VKM Y-70</strain>
    </source>
</reference>
<evidence type="ECO:0000313" key="5">
    <source>
        <dbReference type="EMBL" id="EGV59926.1"/>
    </source>
</evidence>
<dbReference type="GeneID" id="18246185"/>
<proteinExistence type="inferred from homology"/>
<dbReference type="GO" id="GO:0000140">
    <property type="term" value="F:acylglycerone-phosphate reductase (NADP+) activity"/>
    <property type="evidence" value="ECO:0007669"/>
    <property type="project" value="TreeGrafter"/>
</dbReference>
<keyword evidence="3" id="KW-0560">Oxidoreductase</keyword>
<dbReference type="EMBL" id="GL996528">
    <property type="protein sequence ID" value="EGV59926.1"/>
    <property type="molecule type" value="Genomic_DNA"/>
</dbReference>
<dbReference type="AlphaFoldDB" id="G3BEM0"/>
<dbReference type="SUPFAM" id="SSF51735">
    <property type="entry name" value="NAD(P)-binding Rossmann-fold domains"/>
    <property type="match status" value="1"/>
</dbReference>
<dbReference type="GO" id="GO:0005783">
    <property type="term" value="C:endoplasmic reticulum"/>
    <property type="evidence" value="ECO:0007669"/>
    <property type="project" value="TreeGrafter"/>
</dbReference>
<dbReference type="GO" id="GO:0006654">
    <property type="term" value="P:phosphatidic acid biosynthetic process"/>
    <property type="evidence" value="ECO:0007669"/>
    <property type="project" value="TreeGrafter"/>
</dbReference>
<dbReference type="STRING" id="590646.G3BEM0"/>
<dbReference type="PRINTS" id="PR00081">
    <property type="entry name" value="GDHRDH"/>
</dbReference>
<dbReference type="InterPro" id="IPR020904">
    <property type="entry name" value="Sc_DH/Rdtase_CS"/>
</dbReference>
<dbReference type="Proteomes" id="UP000000707">
    <property type="component" value="Unassembled WGS sequence"/>
</dbReference>
<dbReference type="PROSITE" id="PS00061">
    <property type="entry name" value="ADH_SHORT"/>
    <property type="match status" value="1"/>
</dbReference>
<dbReference type="Gene3D" id="3.40.50.720">
    <property type="entry name" value="NAD(P)-binding Rossmann-like Domain"/>
    <property type="match status" value="1"/>
</dbReference>
<dbReference type="PANTHER" id="PTHR44169:SF6">
    <property type="entry name" value="NADPH-DEPENDENT 1-ACYLDIHYDROXYACETONE PHOSPHATE REDUCTASE"/>
    <property type="match status" value="1"/>
</dbReference>
<dbReference type="HOGENOM" id="CLU_010194_2_9_1"/>
<protein>
    <recommendedName>
        <fullName evidence="7">NAD(P)-binding protein</fullName>
    </recommendedName>
</protein>
<dbReference type="InterPro" id="IPR036291">
    <property type="entry name" value="NAD(P)-bd_dom_sf"/>
</dbReference>
<dbReference type="InterPro" id="IPR002347">
    <property type="entry name" value="SDR_fam"/>
</dbReference>
<evidence type="ECO:0000256" key="1">
    <source>
        <dbReference type="ARBA" id="ARBA00006484"/>
    </source>
</evidence>
<keyword evidence="6" id="KW-1185">Reference proteome</keyword>
<dbReference type="OrthoDB" id="47059at2759"/>
<dbReference type="KEGG" id="cten:18246185"/>